<evidence type="ECO:0000313" key="1">
    <source>
        <dbReference type="EMBL" id="MFC6790622.1"/>
    </source>
</evidence>
<accession>A0ABW2BL81</accession>
<reference evidence="2" key="1">
    <citation type="journal article" date="2019" name="Int. J. Syst. Evol. Microbiol.">
        <title>The Global Catalogue of Microorganisms (GCM) 10K type strain sequencing project: providing services to taxonomists for standard genome sequencing and annotation.</title>
        <authorList>
            <consortium name="The Broad Institute Genomics Platform"/>
            <consortium name="The Broad Institute Genome Sequencing Center for Infectious Disease"/>
            <person name="Wu L."/>
            <person name="Ma J."/>
        </authorList>
    </citation>
    <scope>NUCLEOTIDE SEQUENCE [LARGE SCALE GENOMIC DNA]</scope>
    <source>
        <strain evidence="2">CCUG 48316</strain>
    </source>
</reference>
<protein>
    <submittedName>
        <fullName evidence="1">Uncharacterized protein</fullName>
    </submittedName>
</protein>
<dbReference type="Proteomes" id="UP001596292">
    <property type="component" value="Unassembled WGS sequence"/>
</dbReference>
<proteinExistence type="predicted"/>
<dbReference type="EMBL" id="JBHSWN010000001">
    <property type="protein sequence ID" value="MFC6790622.1"/>
    <property type="molecule type" value="Genomic_DNA"/>
</dbReference>
<gene>
    <name evidence="1" type="ORF">ACFQE0_13995</name>
</gene>
<sequence>MNAPFRAPSVALADERLAQAVADFLHALDRGDFGAKALRFGDGSESAHVADLRTRLAEHRTDRNLAAGRGR</sequence>
<organism evidence="1 2">
    <name type="scientific">Methylobacterium komagatae</name>
    <dbReference type="NCBI Taxonomy" id="374425"/>
    <lineage>
        <taxon>Bacteria</taxon>
        <taxon>Pseudomonadati</taxon>
        <taxon>Pseudomonadota</taxon>
        <taxon>Alphaproteobacteria</taxon>
        <taxon>Hyphomicrobiales</taxon>
        <taxon>Methylobacteriaceae</taxon>
        <taxon>Methylobacterium</taxon>
    </lineage>
</organism>
<keyword evidence="2" id="KW-1185">Reference proteome</keyword>
<dbReference type="RefSeq" id="WP_378970620.1">
    <property type="nucleotide sequence ID" value="NZ_JBHSWN010000001.1"/>
</dbReference>
<evidence type="ECO:0000313" key="2">
    <source>
        <dbReference type="Proteomes" id="UP001596292"/>
    </source>
</evidence>
<comment type="caution">
    <text evidence="1">The sequence shown here is derived from an EMBL/GenBank/DDBJ whole genome shotgun (WGS) entry which is preliminary data.</text>
</comment>
<name>A0ABW2BL81_9HYPH</name>